<dbReference type="Proteomes" id="UP000694845">
    <property type="component" value="Unplaced"/>
</dbReference>
<dbReference type="KEGG" id="aplc:110987025"/>
<reference evidence="8" key="1">
    <citation type="submission" date="2025-08" db="UniProtKB">
        <authorList>
            <consortium name="RefSeq"/>
        </authorList>
    </citation>
    <scope>IDENTIFICATION</scope>
</reference>
<evidence type="ECO:0000256" key="3">
    <source>
        <dbReference type="ARBA" id="ARBA00023163"/>
    </source>
</evidence>
<dbReference type="InterPro" id="IPR004827">
    <property type="entry name" value="bZIP"/>
</dbReference>
<dbReference type="GO" id="GO:0000981">
    <property type="term" value="F:DNA-binding transcription factor activity, RNA polymerase II-specific"/>
    <property type="evidence" value="ECO:0007669"/>
    <property type="project" value="TreeGrafter"/>
</dbReference>
<dbReference type="InterPro" id="IPR000837">
    <property type="entry name" value="AP-1"/>
</dbReference>
<feature type="domain" description="BZIP" evidence="6">
    <location>
        <begin position="239"/>
        <end position="302"/>
    </location>
</feature>
<dbReference type="GO" id="GO:0005634">
    <property type="term" value="C:nucleus"/>
    <property type="evidence" value="ECO:0007669"/>
    <property type="project" value="TreeGrafter"/>
</dbReference>
<keyword evidence="1" id="KW-0805">Transcription regulation</keyword>
<accession>A0A8B7ZJQ3</accession>
<keyword evidence="3" id="KW-0804">Transcription</keyword>
<protein>
    <submittedName>
        <fullName evidence="8">Uncharacterized protein LOC110987025 isoform X1</fullName>
    </submittedName>
</protein>
<dbReference type="PROSITE" id="PS00036">
    <property type="entry name" value="BZIP_BASIC"/>
    <property type="match status" value="1"/>
</dbReference>
<evidence type="ECO:0000313" key="7">
    <source>
        <dbReference type="Proteomes" id="UP000694845"/>
    </source>
</evidence>
<evidence type="ECO:0000313" key="8">
    <source>
        <dbReference type="RefSeq" id="XP_022105110.1"/>
    </source>
</evidence>
<dbReference type="PROSITE" id="PS50217">
    <property type="entry name" value="BZIP"/>
    <property type="match status" value="1"/>
</dbReference>
<keyword evidence="4" id="KW-0175">Coiled coil</keyword>
<dbReference type="PRINTS" id="PR00042">
    <property type="entry name" value="LEUZIPPRFOS"/>
</dbReference>
<keyword evidence="2" id="KW-0238">DNA-binding</keyword>
<evidence type="ECO:0000259" key="6">
    <source>
        <dbReference type="PROSITE" id="PS50217"/>
    </source>
</evidence>
<evidence type="ECO:0000256" key="2">
    <source>
        <dbReference type="ARBA" id="ARBA00023125"/>
    </source>
</evidence>
<dbReference type="SUPFAM" id="SSF57959">
    <property type="entry name" value="Leucine zipper domain"/>
    <property type="match status" value="1"/>
</dbReference>
<gene>
    <name evidence="8" type="primary">LOC110987025</name>
</gene>
<dbReference type="AlphaFoldDB" id="A0A8B7ZJQ3"/>
<feature type="coiled-coil region" evidence="4">
    <location>
        <begin position="257"/>
        <end position="305"/>
    </location>
</feature>
<dbReference type="SMART" id="SM00338">
    <property type="entry name" value="BRLZ"/>
    <property type="match status" value="1"/>
</dbReference>
<dbReference type="PANTHER" id="PTHR23351:SF24">
    <property type="entry name" value="ACTIVATING TRANSCRIPTION FACTOR 3-RELATED"/>
    <property type="match status" value="1"/>
</dbReference>
<evidence type="ECO:0000256" key="4">
    <source>
        <dbReference type="SAM" id="Coils"/>
    </source>
</evidence>
<feature type="compositionally biased region" description="Basic and acidic residues" evidence="5">
    <location>
        <begin position="238"/>
        <end position="252"/>
    </location>
</feature>
<feature type="region of interest" description="Disordered" evidence="5">
    <location>
        <begin position="164"/>
        <end position="186"/>
    </location>
</feature>
<name>A0A8B7ZJQ3_ACAPL</name>
<proteinExistence type="predicted"/>
<evidence type="ECO:0000256" key="1">
    <source>
        <dbReference type="ARBA" id="ARBA00023015"/>
    </source>
</evidence>
<organism evidence="7 8">
    <name type="scientific">Acanthaster planci</name>
    <name type="common">Crown-of-thorns starfish</name>
    <dbReference type="NCBI Taxonomy" id="133434"/>
    <lineage>
        <taxon>Eukaryota</taxon>
        <taxon>Metazoa</taxon>
        <taxon>Echinodermata</taxon>
        <taxon>Eleutherozoa</taxon>
        <taxon>Asterozoa</taxon>
        <taxon>Asteroidea</taxon>
        <taxon>Valvatacea</taxon>
        <taxon>Valvatida</taxon>
        <taxon>Acanthasteridae</taxon>
        <taxon>Acanthaster</taxon>
    </lineage>
</organism>
<keyword evidence="7" id="KW-1185">Reference proteome</keyword>
<dbReference type="PANTHER" id="PTHR23351">
    <property type="entry name" value="FOS TRANSCRIPTION FACTOR-RELATED"/>
    <property type="match status" value="1"/>
</dbReference>
<dbReference type="Pfam" id="PF07716">
    <property type="entry name" value="bZIP_2"/>
    <property type="match status" value="1"/>
</dbReference>
<dbReference type="GO" id="GO:0000978">
    <property type="term" value="F:RNA polymerase II cis-regulatory region sequence-specific DNA binding"/>
    <property type="evidence" value="ECO:0007669"/>
    <property type="project" value="TreeGrafter"/>
</dbReference>
<evidence type="ECO:0000256" key="5">
    <source>
        <dbReference type="SAM" id="MobiDB-lite"/>
    </source>
</evidence>
<sequence>MRNNLISVKEGNLEFPVPERRFSKSFSTSRTFLSGLCVVKRMKTFDLRINQISRWTKICDDVRPSSNHNTVRNCIGTAVFHKGGTSSYRISPTKFPASRMSSSASKLPTGSRRSLWRSVSNENQDVQGAAIVPRHLFGESSYDGDAKHLIDKGFPQRKAACLQPLQSNGNGAGQHGSLYRSISNDSEQSDADFDLLPLIKEELRNNIQKRRWQRGVLDLALEDYDKEKYQDDQLTPEEQAKREDRKNRNREAAARCRAKRRKHMEELEQSMVNLESRKNELIQQKEQLLREKRELEKMVDDHFRLCPCNNEMRGT</sequence>
<dbReference type="InterPro" id="IPR046347">
    <property type="entry name" value="bZIP_sf"/>
</dbReference>
<dbReference type="GeneID" id="110987025"/>
<dbReference type="OrthoDB" id="10517560at2759"/>
<dbReference type="Gene3D" id="1.20.5.170">
    <property type="match status" value="1"/>
</dbReference>
<feature type="region of interest" description="Disordered" evidence="5">
    <location>
        <begin position="230"/>
        <end position="252"/>
    </location>
</feature>
<dbReference type="RefSeq" id="XP_022105110.1">
    <property type="nucleotide sequence ID" value="XM_022249418.1"/>
</dbReference>